<dbReference type="PRINTS" id="PR00081">
    <property type="entry name" value="GDHRDH"/>
</dbReference>
<accession>A0A3R7D7W2</accession>
<dbReference type="Proteomes" id="UP000283805">
    <property type="component" value="Unassembled WGS sequence"/>
</dbReference>
<evidence type="ECO:0000313" key="4">
    <source>
        <dbReference type="Proteomes" id="UP000283805"/>
    </source>
</evidence>
<keyword evidence="4" id="KW-1185">Reference proteome</keyword>
<organism evidence="3 4">
    <name type="scientific">Halopiger aswanensis</name>
    <dbReference type="NCBI Taxonomy" id="148449"/>
    <lineage>
        <taxon>Archaea</taxon>
        <taxon>Methanobacteriati</taxon>
        <taxon>Methanobacteriota</taxon>
        <taxon>Stenosarchaea group</taxon>
        <taxon>Halobacteria</taxon>
        <taxon>Halobacteriales</taxon>
        <taxon>Natrialbaceae</taxon>
        <taxon>Halopiger</taxon>
    </lineage>
</organism>
<dbReference type="EMBL" id="RAPO01000004">
    <property type="protein sequence ID" value="RKD89171.1"/>
    <property type="molecule type" value="Genomic_DNA"/>
</dbReference>
<dbReference type="NCBIfam" id="NF005559">
    <property type="entry name" value="PRK07231.1"/>
    <property type="match status" value="1"/>
</dbReference>
<dbReference type="OrthoDB" id="7442at2157"/>
<protein>
    <submittedName>
        <fullName evidence="3">3-oxoacyl-[acyl-carrier protein] reductase</fullName>
    </submittedName>
</protein>
<dbReference type="SUPFAM" id="SSF51735">
    <property type="entry name" value="NAD(P)-binding Rossmann-fold domains"/>
    <property type="match status" value="1"/>
</dbReference>
<reference evidence="3 4" key="1">
    <citation type="submission" date="2018-09" db="EMBL/GenBank/DDBJ databases">
        <title>Genomic Encyclopedia of Archaeal and Bacterial Type Strains, Phase II (KMG-II): from individual species to whole genera.</title>
        <authorList>
            <person name="Goeker M."/>
        </authorList>
    </citation>
    <scope>NUCLEOTIDE SEQUENCE [LARGE SCALE GENOMIC DNA]</scope>
    <source>
        <strain evidence="3 4">DSM 13151</strain>
    </source>
</reference>
<dbReference type="Pfam" id="PF13561">
    <property type="entry name" value="adh_short_C2"/>
    <property type="match status" value="1"/>
</dbReference>
<name>A0A3R7D7W2_9EURY</name>
<dbReference type="CDD" id="cd05233">
    <property type="entry name" value="SDR_c"/>
    <property type="match status" value="1"/>
</dbReference>
<sequence length="268" mass="28775">MVGQTTYDYRGESAIVTGSTSGIGRGIAKAFAEADANVVVNARTTDDVEETAAELDEVGNGRVIGVPADLSSPDAIDRLVDRSIDAFGEITVLVNNAAVWPEEESMVTAPLEDWETAMHVNVRAQFYASQLVAQHMLERGLEGAIVNVTSQTADRRTGGRGLYGTSKTAVNGLTWRMAHELAQEGIRMNAVSTDVTESRQLRYEAEQIAAEQSDRTAEDVLEEWGNERPLGRLGQPRDVANAVLYLCSDAGSYVVGTIVRVSGGGNLQ</sequence>
<gene>
    <name evidence="3" type="ORF">ATJ93_3997</name>
</gene>
<dbReference type="FunFam" id="3.40.50.720:FF:000084">
    <property type="entry name" value="Short-chain dehydrogenase reductase"/>
    <property type="match status" value="1"/>
</dbReference>
<dbReference type="RefSeq" id="WP_120246320.1">
    <property type="nucleotide sequence ID" value="NZ_RAPO01000004.1"/>
</dbReference>
<dbReference type="Gene3D" id="3.40.50.720">
    <property type="entry name" value="NAD(P)-binding Rossmann-like Domain"/>
    <property type="match status" value="1"/>
</dbReference>
<keyword evidence="2" id="KW-0560">Oxidoreductase</keyword>
<comment type="similarity">
    <text evidence="1">Belongs to the short-chain dehydrogenases/reductases (SDR) family.</text>
</comment>
<dbReference type="AlphaFoldDB" id="A0A3R7D7W2"/>
<dbReference type="GO" id="GO:0016491">
    <property type="term" value="F:oxidoreductase activity"/>
    <property type="evidence" value="ECO:0007669"/>
    <property type="project" value="UniProtKB-KW"/>
</dbReference>
<dbReference type="InterPro" id="IPR036291">
    <property type="entry name" value="NAD(P)-bd_dom_sf"/>
</dbReference>
<dbReference type="PANTHER" id="PTHR43639">
    <property type="entry name" value="OXIDOREDUCTASE, SHORT-CHAIN DEHYDROGENASE/REDUCTASE FAMILY (AFU_ORTHOLOGUE AFUA_5G02870)"/>
    <property type="match status" value="1"/>
</dbReference>
<dbReference type="PRINTS" id="PR00080">
    <property type="entry name" value="SDRFAMILY"/>
</dbReference>
<dbReference type="PANTHER" id="PTHR43639:SF1">
    <property type="entry name" value="SHORT-CHAIN DEHYDROGENASE_REDUCTASE FAMILY PROTEIN"/>
    <property type="match status" value="1"/>
</dbReference>
<dbReference type="InterPro" id="IPR002347">
    <property type="entry name" value="SDR_fam"/>
</dbReference>
<comment type="caution">
    <text evidence="3">The sequence shown here is derived from an EMBL/GenBank/DDBJ whole genome shotgun (WGS) entry which is preliminary data.</text>
</comment>
<evidence type="ECO:0000256" key="1">
    <source>
        <dbReference type="ARBA" id="ARBA00006484"/>
    </source>
</evidence>
<evidence type="ECO:0000256" key="2">
    <source>
        <dbReference type="ARBA" id="ARBA00023002"/>
    </source>
</evidence>
<evidence type="ECO:0000313" key="3">
    <source>
        <dbReference type="EMBL" id="RKD89171.1"/>
    </source>
</evidence>
<proteinExistence type="inferred from homology"/>